<gene>
    <name evidence="2" type="ORF">SpAn4DRAFT_0946</name>
</gene>
<feature type="region of interest" description="Disordered" evidence="1">
    <location>
        <begin position="1"/>
        <end position="53"/>
    </location>
</feature>
<keyword evidence="3" id="KW-1185">Reference proteome</keyword>
<reference evidence="3" key="1">
    <citation type="submission" date="2015-03" db="EMBL/GenBank/DDBJ databases">
        <authorList>
            <person name="Nijsse Bart"/>
        </authorList>
    </citation>
    <scope>NUCLEOTIDE SEQUENCE [LARGE SCALE GENOMIC DNA]</scope>
</reference>
<organism evidence="2 3">
    <name type="scientific">Sporomusa ovata</name>
    <dbReference type="NCBI Taxonomy" id="2378"/>
    <lineage>
        <taxon>Bacteria</taxon>
        <taxon>Bacillati</taxon>
        <taxon>Bacillota</taxon>
        <taxon>Negativicutes</taxon>
        <taxon>Selenomonadales</taxon>
        <taxon>Sporomusaceae</taxon>
        <taxon>Sporomusa</taxon>
    </lineage>
</organism>
<dbReference type="AlphaFoldDB" id="A0A0U1L6H7"/>
<evidence type="ECO:0000313" key="2">
    <source>
        <dbReference type="EMBL" id="CQR74484.1"/>
    </source>
</evidence>
<accession>A0A0U1L6H7</accession>
<evidence type="ECO:0000313" key="3">
    <source>
        <dbReference type="Proteomes" id="UP000049855"/>
    </source>
</evidence>
<sequence>MKGRRGPATVMGSKAKRCHWDTNPGKVWQRNDPEPGELPVQQSPLTCEDGEGI</sequence>
<name>A0A0U1L6H7_9FIRM</name>
<proteinExistence type="predicted"/>
<dbReference type="Proteomes" id="UP000049855">
    <property type="component" value="Unassembled WGS sequence"/>
</dbReference>
<protein>
    <submittedName>
        <fullName evidence="2">Uncharacterized protein</fullName>
    </submittedName>
</protein>
<evidence type="ECO:0000256" key="1">
    <source>
        <dbReference type="SAM" id="MobiDB-lite"/>
    </source>
</evidence>
<dbReference type="EMBL" id="CTRP01000014">
    <property type="protein sequence ID" value="CQR74484.1"/>
    <property type="molecule type" value="Genomic_DNA"/>
</dbReference>